<dbReference type="PANTHER" id="PTHR43434:SF1">
    <property type="entry name" value="PHOSPHOGLYCOLATE PHOSPHATASE"/>
    <property type="match status" value="1"/>
</dbReference>
<protein>
    <submittedName>
        <fullName evidence="2">HAD family hydrolase</fullName>
    </submittedName>
</protein>
<reference evidence="3" key="2">
    <citation type="submission" date="2017-05" db="EMBL/GenBank/DDBJ databases">
        <title>Improved OligoMM genomes.</title>
        <authorList>
            <person name="Garzetti D."/>
        </authorList>
    </citation>
    <scope>NUCLEOTIDE SEQUENCE [LARGE SCALE GENOMIC DNA]</scope>
    <source>
        <strain evidence="3">KB18</strain>
    </source>
</reference>
<keyword evidence="3" id="KW-1185">Reference proteome</keyword>
<dbReference type="InterPro" id="IPR006439">
    <property type="entry name" value="HAD-SF_hydro_IA"/>
</dbReference>
<dbReference type="InterPro" id="IPR036412">
    <property type="entry name" value="HAD-like_sf"/>
</dbReference>
<dbReference type="PANTHER" id="PTHR43434">
    <property type="entry name" value="PHOSPHOGLYCOLATE PHOSPHATASE"/>
    <property type="match status" value="1"/>
</dbReference>
<dbReference type="Proteomes" id="UP000596035">
    <property type="component" value="Chromosome"/>
</dbReference>
<organism evidence="2 4">
    <name type="scientific">Acutalibacter muris</name>
    <dbReference type="NCBI Taxonomy" id="1796620"/>
    <lineage>
        <taxon>Bacteria</taxon>
        <taxon>Bacillati</taxon>
        <taxon>Bacillota</taxon>
        <taxon>Clostridia</taxon>
        <taxon>Eubacteriales</taxon>
        <taxon>Acutalibacteraceae</taxon>
        <taxon>Acutalibacter</taxon>
    </lineage>
</organism>
<dbReference type="Proteomes" id="UP000196710">
    <property type="component" value="Chromosome"/>
</dbReference>
<dbReference type="InterPro" id="IPR023214">
    <property type="entry name" value="HAD_sf"/>
</dbReference>
<dbReference type="SFLD" id="SFLDS00003">
    <property type="entry name" value="Haloacid_Dehalogenase"/>
    <property type="match status" value="1"/>
</dbReference>
<sequence length="232" mass="27047">MGKYKAVFFDRDGTLVHGDPEWTAFRNRSLKEWSGREFDNSYDYFMKIFNRVEEGDFPFAPYHTVEEELEFFRQWYLFVFDDMGITEKRSERADMLVEKLWYLKKHPYPETVEVLEYFMNKGYKMGVISDSAPSLEMTLEDCGLHKYFTSFTASSLVGAGKPDPVIYNAALNAQGVTAEESLYVDDYRPEADGARALGFTSFLLDRQGIEPEDPFTIGNLRELVNFVERNRR</sequence>
<gene>
    <name evidence="1" type="ORF">ADH66_01520</name>
    <name evidence="2" type="ORF">I5Q82_11535</name>
</gene>
<dbReference type="InterPro" id="IPR023198">
    <property type="entry name" value="PGP-like_dom2"/>
</dbReference>
<dbReference type="SFLD" id="SFLDG01129">
    <property type="entry name" value="C1.5:_HAD__Beta-PGM__Phosphata"/>
    <property type="match status" value="1"/>
</dbReference>
<dbReference type="GO" id="GO:0006281">
    <property type="term" value="P:DNA repair"/>
    <property type="evidence" value="ECO:0007669"/>
    <property type="project" value="TreeGrafter"/>
</dbReference>
<dbReference type="GO" id="GO:0008967">
    <property type="term" value="F:phosphoglycolate phosphatase activity"/>
    <property type="evidence" value="ECO:0007669"/>
    <property type="project" value="TreeGrafter"/>
</dbReference>
<dbReference type="Gene3D" id="1.10.150.240">
    <property type="entry name" value="Putative phosphatase, domain 2"/>
    <property type="match status" value="1"/>
</dbReference>
<dbReference type="NCBIfam" id="TIGR01549">
    <property type="entry name" value="HAD-SF-IA-v1"/>
    <property type="match status" value="1"/>
</dbReference>
<dbReference type="InterPro" id="IPR050155">
    <property type="entry name" value="HAD-like_hydrolase_sf"/>
</dbReference>
<dbReference type="KEGG" id="amur:ADH66_01520"/>
<evidence type="ECO:0000313" key="1">
    <source>
        <dbReference type="EMBL" id="ASB39445.1"/>
    </source>
</evidence>
<reference evidence="1" key="1">
    <citation type="journal article" date="2017" name="Genome Announc.">
        <title>High-Quality Whole-Genome Sequences of the Oligo-Mouse-Microbiota Bacterial Community.</title>
        <authorList>
            <person name="Garzetti D."/>
            <person name="Brugiroux S."/>
            <person name="Bunk B."/>
            <person name="Pukall R."/>
            <person name="McCoy K.D."/>
            <person name="Macpherson A.J."/>
            <person name="Stecher B."/>
        </authorList>
    </citation>
    <scope>NUCLEOTIDE SEQUENCE</scope>
    <source>
        <strain evidence="1">KB18</strain>
    </source>
</reference>
<proteinExistence type="predicted"/>
<keyword evidence="2" id="KW-0378">Hydrolase</keyword>
<name>A0A1Z2XLY6_9FIRM</name>
<dbReference type="RefSeq" id="WP_066536601.1">
    <property type="nucleotide sequence ID" value="NZ_CP021422.1"/>
</dbReference>
<dbReference type="GO" id="GO:0005829">
    <property type="term" value="C:cytosol"/>
    <property type="evidence" value="ECO:0007669"/>
    <property type="project" value="TreeGrafter"/>
</dbReference>
<dbReference type="NCBIfam" id="TIGR01509">
    <property type="entry name" value="HAD-SF-IA-v3"/>
    <property type="match status" value="1"/>
</dbReference>
<dbReference type="EMBL" id="CP065321">
    <property type="protein sequence ID" value="QQR28734.1"/>
    <property type="molecule type" value="Genomic_DNA"/>
</dbReference>
<dbReference type="EMBL" id="CP021422">
    <property type="protein sequence ID" value="ASB39445.1"/>
    <property type="molecule type" value="Genomic_DNA"/>
</dbReference>
<dbReference type="AlphaFoldDB" id="A0A1Z2XLY6"/>
<dbReference type="Gene3D" id="3.40.50.1000">
    <property type="entry name" value="HAD superfamily/HAD-like"/>
    <property type="match status" value="1"/>
</dbReference>
<dbReference type="PRINTS" id="PR00413">
    <property type="entry name" value="HADHALOGNASE"/>
</dbReference>
<reference evidence="2 4" key="3">
    <citation type="submission" date="2020-11" db="EMBL/GenBank/DDBJ databases">
        <title>Closed and high quality bacterial genomes of the OMM12 community.</title>
        <authorList>
            <person name="Marbouty M."/>
            <person name="Lamy-Besnier Q."/>
            <person name="Debarbieux L."/>
            <person name="Koszul R."/>
        </authorList>
    </citation>
    <scope>NUCLEOTIDE SEQUENCE [LARGE SCALE GENOMIC DNA]</scope>
    <source>
        <strain evidence="2 4">KB18</strain>
    </source>
</reference>
<evidence type="ECO:0000313" key="3">
    <source>
        <dbReference type="Proteomes" id="UP000196710"/>
    </source>
</evidence>
<dbReference type="Pfam" id="PF00702">
    <property type="entry name" value="Hydrolase"/>
    <property type="match status" value="1"/>
</dbReference>
<evidence type="ECO:0000313" key="4">
    <source>
        <dbReference type="Proteomes" id="UP000596035"/>
    </source>
</evidence>
<dbReference type="SUPFAM" id="SSF56784">
    <property type="entry name" value="HAD-like"/>
    <property type="match status" value="1"/>
</dbReference>
<accession>A0A1Z2XLY6</accession>
<evidence type="ECO:0000313" key="2">
    <source>
        <dbReference type="EMBL" id="QQR28734.1"/>
    </source>
</evidence>